<evidence type="ECO:0000256" key="1">
    <source>
        <dbReference type="ARBA" id="ARBA00022741"/>
    </source>
</evidence>
<comment type="function">
    <text evidence="8">RNA helicase.</text>
</comment>
<keyword evidence="3 7" id="KW-0347">Helicase</keyword>
<dbReference type="InterPro" id="IPR000629">
    <property type="entry name" value="RNA-helicase_DEAD-box_CS"/>
</dbReference>
<reference evidence="12" key="1">
    <citation type="submission" date="2021-02" db="EMBL/GenBank/DDBJ databases">
        <authorList>
            <person name="Nowell W R."/>
        </authorList>
    </citation>
    <scope>NUCLEOTIDE SEQUENCE</scope>
</reference>
<keyword evidence="2 7" id="KW-0378">Hydrolase</keyword>
<evidence type="ECO:0000256" key="4">
    <source>
        <dbReference type="ARBA" id="ARBA00022840"/>
    </source>
</evidence>
<keyword evidence="1 7" id="KW-0547">Nucleotide-binding</keyword>
<evidence type="ECO:0000259" key="10">
    <source>
        <dbReference type="PROSITE" id="PS51194"/>
    </source>
</evidence>
<sequence length="579" mass="66141">MRPNQKVKIKNYSVRIPQWKKNDKEIQQLIKQYDQIDPGSIETFKDFPLTRKTLDGLAEADFINPTDIQREAIGVALQGHDILGAAMTGSGKTLSFLIPVLECLCRARWTINDGLGILIISPTRELAYQTFEVLKKIGQFHDFSAGLIIGGRDLKGEQERISRTNIIVCTPGRLLQHFDETWNFSCENLKMLIIDEADRTLDMGFAETMKSIVSNLPKERQTMLFSATQTKSIRELALVSLEKPVYISVHEKANTSTPTNLTQSYIVCEVPQKIGLLWSFIKNHLKSKMIVFIQSCKQVKFLYNVVCKLRPGLPVLALYGTMNQMKRMSVYDEFCRKQYACLFATDIAARGLDFPSINWVIQFDCPSDANTYIHRVGRTARFQHGGEALLILTPREEQGMIKQLEDKKVPIKKIEVNPNYIHDLTSKLQALCAQFPELKEEAKRAFTSYLRSLILMGNRKVFDVKSIDIEAFASALGLEIAPKTLNTLEQTIIDLPESSQKEKKLTKAKLAKQLRKKNRLVNKHIDYDEDGNVIMNSDEDDQSSAYNIEAAKAHLQQMDEIDKQVYRRFKKRHKVDTRV</sequence>
<dbReference type="InterPro" id="IPR001650">
    <property type="entry name" value="Helicase_C-like"/>
</dbReference>
<dbReference type="Proteomes" id="UP000663842">
    <property type="component" value="Unassembled WGS sequence"/>
</dbReference>
<dbReference type="InterPro" id="IPR014001">
    <property type="entry name" value="Helicase_ATP-bd"/>
</dbReference>
<feature type="short sequence motif" description="Q motif" evidence="6">
    <location>
        <begin position="42"/>
        <end position="70"/>
    </location>
</feature>
<dbReference type="Pfam" id="PF00271">
    <property type="entry name" value="Helicase_C"/>
    <property type="match status" value="1"/>
</dbReference>
<dbReference type="Pfam" id="PF00270">
    <property type="entry name" value="DEAD"/>
    <property type="match status" value="1"/>
</dbReference>
<evidence type="ECO:0000256" key="5">
    <source>
        <dbReference type="ARBA" id="ARBA00022884"/>
    </source>
</evidence>
<protein>
    <recommendedName>
        <fullName evidence="8">ATP-dependent RNA helicase</fullName>
        <ecNumber evidence="8">3.6.4.13</ecNumber>
    </recommendedName>
</protein>
<evidence type="ECO:0000259" key="9">
    <source>
        <dbReference type="PROSITE" id="PS51192"/>
    </source>
</evidence>
<dbReference type="SMART" id="SM00490">
    <property type="entry name" value="HELICc"/>
    <property type="match status" value="1"/>
</dbReference>
<dbReference type="PROSITE" id="PS51195">
    <property type="entry name" value="Q_MOTIF"/>
    <property type="match status" value="1"/>
</dbReference>
<dbReference type="EC" id="3.6.4.13" evidence="8"/>
<dbReference type="PROSITE" id="PS00039">
    <property type="entry name" value="DEAD_ATP_HELICASE"/>
    <property type="match status" value="1"/>
</dbReference>
<dbReference type="PROSITE" id="PS51194">
    <property type="entry name" value="HELICASE_CTER"/>
    <property type="match status" value="1"/>
</dbReference>
<keyword evidence="4 7" id="KW-0067">ATP-binding</keyword>
<dbReference type="Pfam" id="PF13959">
    <property type="entry name" value="CTE_SPB4"/>
    <property type="match status" value="1"/>
</dbReference>
<dbReference type="PANTHER" id="PTHR24031">
    <property type="entry name" value="RNA HELICASE"/>
    <property type="match status" value="1"/>
</dbReference>
<evidence type="ECO:0000256" key="6">
    <source>
        <dbReference type="PROSITE-ProRule" id="PRU00552"/>
    </source>
</evidence>
<comment type="caution">
    <text evidence="12">The sequence shown here is derived from an EMBL/GenBank/DDBJ whole genome shotgun (WGS) entry which is preliminary data.</text>
</comment>
<evidence type="ECO:0000313" key="12">
    <source>
        <dbReference type="EMBL" id="CAF2201847.1"/>
    </source>
</evidence>
<gene>
    <name evidence="13" type="ORF">UXM345_LOCUS25671</name>
    <name evidence="12" type="ORF">XDN619_LOCUS32827</name>
</gene>
<evidence type="ECO:0000256" key="2">
    <source>
        <dbReference type="ARBA" id="ARBA00022801"/>
    </source>
</evidence>
<dbReference type="PROSITE" id="PS51192">
    <property type="entry name" value="HELICASE_ATP_BIND_1"/>
    <property type="match status" value="1"/>
</dbReference>
<accession>A0A816ZBC4</accession>
<feature type="domain" description="DEAD-box RNA helicase Q" evidence="11">
    <location>
        <begin position="42"/>
        <end position="70"/>
    </location>
</feature>
<dbReference type="SMART" id="SM01178">
    <property type="entry name" value="DUF4217"/>
    <property type="match status" value="1"/>
</dbReference>
<dbReference type="InterPro" id="IPR025313">
    <property type="entry name" value="SPB4-like_CTE"/>
</dbReference>
<name>A0A816ZBC4_9BILA</name>
<dbReference type="EMBL" id="CAJOBF010005008">
    <property type="protein sequence ID" value="CAF4160616.1"/>
    <property type="molecule type" value="Genomic_DNA"/>
</dbReference>
<dbReference type="InterPro" id="IPR014014">
    <property type="entry name" value="RNA_helicase_DEAD_Q_motif"/>
</dbReference>
<dbReference type="GO" id="GO:0003724">
    <property type="term" value="F:RNA helicase activity"/>
    <property type="evidence" value="ECO:0007669"/>
    <property type="project" value="UniProtKB-EC"/>
</dbReference>
<evidence type="ECO:0000256" key="3">
    <source>
        <dbReference type="ARBA" id="ARBA00022806"/>
    </source>
</evidence>
<dbReference type="CDD" id="cd18787">
    <property type="entry name" value="SF2_C_DEAD"/>
    <property type="match status" value="1"/>
</dbReference>
<feature type="domain" description="Helicase ATP-binding" evidence="9">
    <location>
        <begin position="73"/>
        <end position="247"/>
    </location>
</feature>
<dbReference type="CDD" id="cd17941">
    <property type="entry name" value="DEADc_DDX10"/>
    <property type="match status" value="1"/>
</dbReference>
<proteinExistence type="inferred from homology"/>
<dbReference type="GO" id="GO:0003723">
    <property type="term" value="F:RNA binding"/>
    <property type="evidence" value="ECO:0007669"/>
    <property type="project" value="UniProtKB-UniRule"/>
</dbReference>
<feature type="domain" description="Helicase C-terminal" evidence="10">
    <location>
        <begin position="260"/>
        <end position="425"/>
    </location>
</feature>
<evidence type="ECO:0000256" key="7">
    <source>
        <dbReference type="RuleBase" id="RU000492"/>
    </source>
</evidence>
<organism evidence="12 14">
    <name type="scientific">Rotaria magnacalcarata</name>
    <dbReference type="NCBI Taxonomy" id="392030"/>
    <lineage>
        <taxon>Eukaryota</taxon>
        <taxon>Metazoa</taxon>
        <taxon>Spiralia</taxon>
        <taxon>Gnathifera</taxon>
        <taxon>Rotifera</taxon>
        <taxon>Eurotatoria</taxon>
        <taxon>Bdelloidea</taxon>
        <taxon>Philodinida</taxon>
        <taxon>Philodinidae</taxon>
        <taxon>Rotaria</taxon>
    </lineage>
</organism>
<dbReference type="EMBL" id="CAJNRG010016506">
    <property type="protein sequence ID" value="CAF2201847.1"/>
    <property type="molecule type" value="Genomic_DNA"/>
</dbReference>
<dbReference type="SMART" id="SM00487">
    <property type="entry name" value="DEXDc"/>
    <property type="match status" value="1"/>
</dbReference>
<dbReference type="GO" id="GO:0016787">
    <property type="term" value="F:hydrolase activity"/>
    <property type="evidence" value="ECO:0007669"/>
    <property type="project" value="UniProtKB-KW"/>
</dbReference>
<evidence type="ECO:0000313" key="14">
    <source>
        <dbReference type="Proteomes" id="UP000663887"/>
    </source>
</evidence>
<dbReference type="SUPFAM" id="SSF52540">
    <property type="entry name" value="P-loop containing nucleoside triphosphate hydrolases"/>
    <property type="match status" value="1"/>
</dbReference>
<evidence type="ECO:0000256" key="8">
    <source>
        <dbReference type="RuleBase" id="RU365068"/>
    </source>
</evidence>
<evidence type="ECO:0000313" key="13">
    <source>
        <dbReference type="EMBL" id="CAF4160616.1"/>
    </source>
</evidence>
<keyword evidence="5 8" id="KW-0694">RNA-binding</keyword>
<dbReference type="AlphaFoldDB" id="A0A816ZBC4"/>
<evidence type="ECO:0000259" key="11">
    <source>
        <dbReference type="PROSITE" id="PS51195"/>
    </source>
</evidence>
<dbReference type="Gene3D" id="3.40.50.300">
    <property type="entry name" value="P-loop containing nucleotide triphosphate hydrolases"/>
    <property type="match status" value="2"/>
</dbReference>
<comment type="similarity">
    <text evidence="7">Belongs to the DEAD box helicase family.</text>
</comment>
<dbReference type="GO" id="GO:0005524">
    <property type="term" value="F:ATP binding"/>
    <property type="evidence" value="ECO:0007669"/>
    <property type="project" value="UniProtKB-UniRule"/>
</dbReference>
<dbReference type="InterPro" id="IPR027417">
    <property type="entry name" value="P-loop_NTPase"/>
</dbReference>
<comment type="domain">
    <text evidence="8">The Q motif is unique to and characteristic of the DEAD box family of RNA helicases and controls ATP binding and hydrolysis.</text>
</comment>
<comment type="catalytic activity">
    <reaction evidence="8">
        <text>ATP + H2O = ADP + phosphate + H(+)</text>
        <dbReference type="Rhea" id="RHEA:13065"/>
        <dbReference type="ChEBI" id="CHEBI:15377"/>
        <dbReference type="ChEBI" id="CHEBI:15378"/>
        <dbReference type="ChEBI" id="CHEBI:30616"/>
        <dbReference type="ChEBI" id="CHEBI:43474"/>
        <dbReference type="ChEBI" id="CHEBI:456216"/>
        <dbReference type="EC" id="3.6.4.13"/>
    </reaction>
</comment>
<dbReference type="InterPro" id="IPR011545">
    <property type="entry name" value="DEAD/DEAH_box_helicase_dom"/>
</dbReference>
<dbReference type="Proteomes" id="UP000663887">
    <property type="component" value="Unassembled WGS sequence"/>
</dbReference>